<comment type="subcellular location">
    <subcellularLocation>
        <location evidence="2">Bacterial flagellum basal body</location>
    </subcellularLocation>
</comment>
<evidence type="ECO:0000259" key="3">
    <source>
        <dbReference type="Pfam" id="PF00460"/>
    </source>
</evidence>
<dbReference type="InterPro" id="IPR037925">
    <property type="entry name" value="FlgE/F/G-like"/>
</dbReference>
<dbReference type="InterPro" id="IPR053967">
    <property type="entry name" value="LlgE_F_G-like_D1"/>
</dbReference>
<feature type="domain" description="Flagellar basal body rod protein N-terminal" evidence="3">
    <location>
        <begin position="11"/>
        <end position="35"/>
    </location>
</feature>
<keyword evidence="6" id="KW-0969">Cilium</keyword>
<feature type="domain" description="Flagellar basal-body/hook protein C-terminal" evidence="4">
    <location>
        <begin position="223"/>
        <end position="267"/>
    </location>
</feature>
<dbReference type="InterPro" id="IPR019776">
    <property type="entry name" value="Flagellar_basal_body_rod_CS"/>
</dbReference>
<accession>A0A2U1K2W6</accession>
<comment type="caution">
    <text evidence="6">The sequence shown here is derived from an EMBL/GenBank/DDBJ whole genome shotgun (WGS) entry which is preliminary data.</text>
</comment>
<evidence type="ECO:0000259" key="4">
    <source>
        <dbReference type="Pfam" id="PF06429"/>
    </source>
</evidence>
<dbReference type="InterPro" id="IPR010930">
    <property type="entry name" value="Flg_bb/hook_C_dom"/>
</dbReference>
<comment type="similarity">
    <text evidence="1 2">Belongs to the flagella basal body rod proteins family.</text>
</comment>
<evidence type="ECO:0000256" key="2">
    <source>
        <dbReference type="RuleBase" id="RU362116"/>
    </source>
</evidence>
<keyword evidence="7" id="KW-1185">Reference proteome</keyword>
<dbReference type="SUPFAM" id="SSF117143">
    <property type="entry name" value="Flagellar hook protein flgE"/>
    <property type="match status" value="1"/>
</dbReference>
<dbReference type="OrthoDB" id="9804559at2"/>
<evidence type="ECO:0000313" key="7">
    <source>
        <dbReference type="Proteomes" id="UP000245998"/>
    </source>
</evidence>
<dbReference type="Pfam" id="PF06429">
    <property type="entry name" value="Flg_bbr_C"/>
    <property type="match status" value="1"/>
</dbReference>
<organism evidence="6 7">
    <name type="scientific">Pueribacillus theae</name>
    <dbReference type="NCBI Taxonomy" id="2171751"/>
    <lineage>
        <taxon>Bacteria</taxon>
        <taxon>Bacillati</taxon>
        <taxon>Bacillota</taxon>
        <taxon>Bacilli</taxon>
        <taxon>Bacillales</taxon>
        <taxon>Bacillaceae</taxon>
        <taxon>Pueribacillus</taxon>
    </lineage>
</organism>
<dbReference type="NCBIfam" id="TIGR03506">
    <property type="entry name" value="FlgEFG_subfam"/>
    <property type="match status" value="2"/>
</dbReference>
<keyword evidence="2" id="KW-0975">Bacterial flagellum</keyword>
<keyword evidence="6" id="KW-0966">Cell projection</keyword>
<dbReference type="AlphaFoldDB" id="A0A2U1K2W6"/>
<dbReference type="InterPro" id="IPR020013">
    <property type="entry name" value="Flagellar_FlgE/F/G"/>
</dbReference>
<feature type="domain" description="Flagellar hook protein FlgE/F/G-like D1" evidence="5">
    <location>
        <begin position="101"/>
        <end position="165"/>
    </location>
</feature>
<dbReference type="PANTHER" id="PTHR30435">
    <property type="entry name" value="FLAGELLAR PROTEIN"/>
    <property type="match status" value="1"/>
</dbReference>
<name>A0A2U1K2W6_9BACI</name>
<sequence>MNRSTIAASVTLGQLQHKLDSIANNLANMNTNGFKRRDVSFSELLVQQIDHLQDQTGRLTPLGIRAGHGASAASTTLRTEQGSLQDTGRMLDIALTEPAYFFQVLHNGEIEYTRDGSFYFQPSADGQFLNVGTADGALLLGANGPIQIPANYKDVSISKNGRVTVTLQNGGTIDAGQIELANVHRPQLLQSAGENRFSAPLPESGIALGDVLETVNNLEVFSQGVLETSNVDVAEEMAKLLETQRHFQLNTRSLAISDDMMGLVNKLR</sequence>
<dbReference type="GO" id="GO:0071978">
    <property type="term" value="P:bacterial-type flagellum-dependent swarming motility"/>
    <property type="evidence" value="ECO:0007669"/>
    <property type="project" value="TreeGrafter"/>
</dbReference>
<dbReference type="InterPro" id="IPR001444">
    <property type="entry name" value="Flag_bb_rod_N"/>
</dbReference>
<dbReference type="Proteomes" id="UP000245998">
    <property type="component" value="Unassembled WGS sequence"/>
</dbReference>
<proteinExistence type="inferred from homology"/>
<dbReference type="Pfam" id="PF22692">
    <property type="entry name" value="LlgE_F_G_D1"/>
    <property type="match status" value="1"/>
</dbReference>
<dbReference type="PANTHER" id="PTHR30435:SF19">
    <property type="entry name" value="FLAGELLAR BASAL-BODY ROD PROTEIN FLGG"/>
    <property type="match status" value="1"/>
</dbReference>
<reference evidence="6 7" key="1">
    <citation type="submission" date="2018-04" db="EMBL/GenBank/DDBJ databases">
        <title>Camelliibacillus theae gen. nov., sp. nov., isolated from Pu'er tea.</title>
        <authorList>
            <person name="Niu L."/>
        </authorList>
    </citation>
    <scope>NUCLEOTIDE SEQUENCE [LARGE SCALE GENOMIC DNA]</scope>
    <source>
        <strain evidence="6 7">T8</strain>
    </source>
</reference>
<dbReference type="EMBL" id="QCZG01000015">
    <property type="protein sequence ID" value="PWA11867.1"/>
    <property type="molecule type" value="Genomic_DNA"/>
</dbReference>
<dbReference type="GO" id="GO:0009425">
    <property type="term" value="C:bacterial-type flagellum basal body"/>
    <property type="evidence" value="ECO:0007669"/>
    <property type="project" value="UniProtKB-SubCell"/>
</dbReference>
<dbReference type="RefSeq" id="WP_116554511.1">
    <property type="nucleotide sequence ID" value="NZ_QCZG01000015.1"/>
</dbReference>
<evidence type="ECO:0000259" key="5">
    <source>
        <dbReference type="Pfam" id="PF22692"/>
    </source>
</evidence>
<evidence type="ECO:0000313" key="6">
    <source>
        <dbReference type="EMBL" id="PWA11867.1"/>
    </source>
</evidence>
<protein>
    <submittedName>
        <fullName evidence="6">Flagellar biosynthesis protein FlgG</fullName>
    </submittedName>
</protein>
<keyword evidence="6" id="KW-0282">Flagellum</keyword>
<gene>
    <name evidence="6" type="ORF">DCC39_08755</name>
</gene>
<evidence type="ECO:0000256" key="1">
    <source>
        <dbReference type="ARBA" id="ARBA00009677"/>
    </source>
</evidence>
<dbReference type="PROSITE" id="PS00588">
    <property type="entry name" value="FLAGELLA_BB_ROD"/>
    <property type="match status" value="1"/>
</dbReference>
<dbReference type="Pfam" id="PF00460">
    <property type="entry name" value="Flg_bb_rod"/>
    <property type="match status" value="1"/>
</dbReference>